<proteinExistence type="predicted"/>
<dbReference type="GO" id="GO:0004497">
    <property type="term" value="F:monooxygenase activity"/>
    <property type="evidence" value="ECO:0007669"/>
    <property type="project" value="InterPro"/>
</dbReference>
<keyword evidence="3" id="KW-0408">Iron</keyword>
<dbReference type="InterPro" id="IPR001128">
    <property type="entry name" value="Cyt_P450"/>
</dbReference>
<dbReference type="Gene3D" id="1.10.630.10">
    <property type="entry name" value="Cytochrome P450"/>
    <property type="match status" value="1"/>
</dbReference>
<dbReference type="Pfam" id="PF00067">
    <property type="entry name" value="p450"/>
    <property type="match status" value="1"/>
</dbReference>
<name>A0AAI8YJ62_9PEZI</name>
<evidence type="ECO:0000256" key="4">
    <source>
        <dbReference type="SAM" id="SignalP"/>
    </source>
</evidence>
<feature type="signal peptide" evidence="4">
    <location>
        <begin position="1"/>
        <end position="21"/>
    </location>
</feature>
<keyword evidence="4" id="KW-0732">Signal</keyword>
<evidence type="ECO:0000313" key="6">
    <source>
        <dbReference type="Proteomes" id="UP001295740"/>
    </source>
</evidence>
<evidence type="ECO:0000256" key="1">
    <source>
        <dbReference type="ARBA" id="ARBA00022617"/>
    </source>
</evidence>
<dbReference type="Proteomes" id="UP001295740">
    <property type="component" value="Unassembled WGS sequence"/>
</dbReference>
<dbReference type="PANTHER" id="PTHR24305">
    <property type="entry name" value="CYTOCHROME P450"/>
    <property type="match status" value="1"/>
</dbReference>
<evidence type="ECO:0000256" key="3">
    <source>
        <dbReference type="ARBA" id="ARBA00023004"/>
    </source>
</evidence>
<keyword evidence="2" id="KW-0479">Metal-binding</keyword>
<evidence type="ECO:0000313" key="5">
    <source>
        <dbReference type="EMBL" id="CAJ2509211.1"/>
    </source>
</evidence>
<keyword evidence="6" id="KW-1185">Reference proteome</keyword>
<dbReference type="EMBL" id="CAUWAG010000012">
    <property type="protein sequence ID" value="CAJ2509211.1"/>
    <property type="molecule type" value="Genomic_DNA"/>
</dbReference>
<comment type="caution">
    <text evidence="5">The sequence shown here is derived from an EMBL/GenBank/DDBJ whole genome shotgun (WGS) entry which is preliminary data.</text>
</comment>
<gene>
    <name evidence="5" type="ORF">KHLLAP_LOCUS9679</name>
</gene>
<dbReference type="GO" id="GO:0005506">
    <property type="term" value="F:iron ion binding"/>
    <property type="evidence" value="ECO:0007669"/>
    <property type="project" value="InterPro"/>
</dbReference>
<keyword evidence="1" id="KW-0349">Heme</keyword>
<protein>
    <submittedName>
        <fullName evidence="5">Uu.00g142370.m01.CDS01</fullName>
    </submittedName>
</protein>
<feature type="chain" id="PRO_5042468285" evidence="4">
    <location>
        <begin position="22"/>
        <end position="353"/>
    </location>
</feature>
<dbReference type="GO" id="GO:0016705">
    <property type="term" value="F:oxidoreductase activity, acting on paired donors, with incorporation or reduction of molecular oxygen"/>
    <property type="evidence" value="ECO:0007669"/>
    <property type="project" value="InterPro"/>
</dbReference>
<organism evidence="5 6">
    <name type="scientific">Anthostomella pinea</name>
    <dbReference type="NCBI Taxonomy" id="933095"/>
    <lineage>
        <taxon>Eukaryota</taxon>
        <taxon>Fungi</taxon>
        <taxon>Dikarya</taxon>
        <taxon>Ascomycota</taxon>
        <taxon>Pezizomycotina</taxon>
        <taxon>Sordariomycetes</taxon>
        <taxon>Xylariomycetidae</taxon>
        <taxon>Xylariales</taxon>
        <taxon>Xylariaceae</taxon>
        <taxon>Anthostomella</taxon>
    </lineage>
</organism>
<reference evidence="5" key="1">
    <citation type="submission" date="2023-10" db="EMBL/GenBank/DDBJ databases">
        <authorList>
            <person name="Hackl T."/>
        </authorList>
    </citation>
    <scope>NUCLEOTIDE SEQUENCE</scope>
</reference>
<evidence type="ECO:0000256" key="2">
    <source>
        <dbReference type="ARBA" id="ARBA00022723"/>
    </source>
</evidence>
<dbReference type="SUPFAM" id="SSF48264">
    <property type="entry name" value="Cytochrome P450"/>
    <property type="match status" value="1"/>
</dbReference>
<dbReference type="GO" id="GO:0020037">
    <property type="term" value="F:heme binding"/>
    <property type="evidence" value="ECO:0007669"/>
    <property type="project" value="InterPro"/>
</dbReference>
<dbReference type="InterPro" id="IPR036396">
    <property type="entry name" value="Cyt_P450_sf"/>
</dbReference>
<accession>A0AAI8YJ62</accession>
<dbReference type="InterPro" id="IPR050121">
    <property type="entry name" value="Cytochrome_P450_monoxygenase"/>
</dbReference>
<sequence>MYKALGRPLLMLIDLCPISLPLVVIRSYEIAEQIVKASSGFPYRPPKSPETWRHLEHLTGPTSIVSSRIYGPNSEHCAQTDNPTYLMRVFHELIQAYADEQVQLPWWYTPRVEWKRHNLAKRARGTLKSIVRERYAELGQAAKSRSILSMSLHGIEELNAKTVDVTCDHLSTFLFAGHDTTSITLAWAFYELSHTSHALRAVRAELNELFGPEAASVGIGAAWPGEATGQQPEVGEHSQYKVEKEMYMKMQVTAKPVDGMMMKLMLCAHHGRRIHGMELRRCQPLVDRGYNLQSGVYWVQNLILSQDEGCEGFTFPDPPTITLRCPPFQPDTVDDVPFSYDTVNDWSMEKTQW</sequence>
<dbReference type="PANTHER" id="PTHR24305:SF222">
    <property type="entry name" value="CYTOCHROME P450 MONOOXYGENASE STCS"/>
    <property type="match status" value="1"/>
</dbReference>
<dbReference type="AlphaFoldDB" id="A0AAI8YJ62"/>